<evidence type="ECO:0008006" key="5">
    <source>
        <dbReference type="Google" id="ProtNLM"/>
    </source>
</evidence>
<organism evidence="3">
    <name type="scientific">Oryza nivara</name>
    <name type="common">Indian wild rice</name>
    <name type="synonym">Oryza sativa f. spontanea</name>
    <dbReference type="NCBI Taxonomy" id="4536"/>
    <lineage>
        <taxon>Eukaryota</taxon>
        <taxon>Viridiplantae</taxon>
        <taxon>Streptophyta</taxon>
        <taxon>Embryophyta</taxon>
        <taxon>Tracheophyta</taxon>
        <taxon>Spermatophyta</taxon>
        <taxon>Magnoliopsida</taxon>
        <taxon>Liliopsida</taxon>
        <taxon>Poales</taxon>
        <taxon>Poaceae</taxon>
        <taxon>BOP clade</taxon>
        <taxon>Oryzoideae</taxon>
        <taxon>Oryzeae</taxon>
        <taxon>Oryzinae</taxon>
        <taxon>Oryza</taxon>
    </lineage>
</organism>
<dbReference type="Proteomes" id="UP000006591">
    <property type="component" value="Chromosome 5"/>
</dbReference>
<evidence type="ECO:0000256" key="2">
    <source>
        <dbReference type="SAM" id="SignalP"/>
    </source>
</evidence>
<dbReference type="EnsemblPlants" id="ONIVA05G28030.1">
    <property type="protein sequence ID" value="ONIVA05G28030.1"/>
    <property type="gene ID" value="ONIVA05G28030"/>
</dbReference>
<evidence type="ECO:0000313" key="3">
    <source>
        <dbReference type="EnsemblPlants" id="ONIVA05G28030.1"/>
    </source>
</evidence>
<keyword evidence="4" id="KW-1185">Reference proteome</keyword>
<feature type="chain" id="PRO_5002361625" description="Secreted protein" evidence="2">
    <location>
        <begin position="17"/>
        <end position="118"/>
    </location>
</feature>
<keyword evidence="2" id="KW-0732">Signal</keyword>
<feature type="signal peptide" evidence="2">
    <location>
        <begin position="1"/>
        <end position="16"/>
    </location>
</feature>
<dbReference type="AlphaFoldDB" id="A0A0E0HIK8"/>
<reference evidence="3" key="2">
    <citation type="submission" date="2018-04" db="EMBL/GenBank/DDBJ databases">
        <title>OnivRS2 (Oryza nivara Reference Sequence Version 2).</title>
        <authorList>
            <person name="Zhang J."/>
            <person name="Kudrna D."/>
            <person name="Lee S."/>
            <person name="Talag J."/>
            <person name="Rajasekar S."/>
            <person name="Welchert J."/>
            <person name="Hsing Y.-I."/>
            <person name="Wing R.A."/>
        </authorList>
    </citation>
    <scope>NUCLEOTIDE SEQUENCE [LARGE SCALE GENOMIC DNA]</scope>
    <source>
        <strain evidence="3">SL10</strain>
    </source>
</reference>
<evidence type="ECO:0000313" key="4">
    <source>
        <dbReference type="Proteomes" id="UP000006591"/>
    </source>
</evidence>
<accession>A0A0E0HIK8</accession>
<feature type="compositionally biased region" description="Low complexity" evidence="1">
    <location>
        <begin position="98"/>
        <end position="107"/>
    </location>
</feature>
<reference evidence="3" key="1">
    <citation type="submission" date="2015-04" db="UniProtKB">
        <authorList>
            <consortium name="EnsemblPlants"/>
        </authorList>
    </citation>
    <scope>IDENTIFICATION</scope>
    <source>
        <strain evidence="3">SL10</strain>
    </source>
</reference>
<sequence length="118" mass="12499">MALLFAFLAAAPLLSMRRHMYHAPTDRYGLHRSHSAAISSGFGSAGSPYSSCTPLRTPRSPDGSTSGRCSEKIMNMWTVHSPTPFTLVSSARSAASSIAATADSESSPAANLPARSWR</sequence>
<evidence type="ECO:0000256" key="1">
    <source>
        <dbReference type="SAM" id="MobiDB-lite"/>
    </source>
</evidence>
<protein>
    <recommendedName>
        <fullName evidence="5">Secreted protein</fullName>
    </recommendedName>
</protein>
<proteinExistence type="predicted"/>
<dbReference type="HOGENOM" id="CLU_2076880_0_0_1"/>
<name>A0A0E0HIK8_ORYNI</name>
<feature type="region of interest" description="Disordered" evidence="1">
    <location>
        <begin position="98"/>
        <end position="118"/>
    </location>
</feature>
<dbReference type="Gramene" id="ONIVA05G28030.1">
    <property type="protein sequence ID" value="ONIVA05G28030.1"/>
    <property type="gene ID" value="ONIVA05G28030"/>
</dbReference>
<feature type="region of interest" description="Disordered" evidence="1">
    <location>
        <begin position="41"/>
        <end position="68"/>
    </location>
</feature>